<protein>
    <submittedName>
        <fullName evidence="1">Uncharacterized protein</fullName>
    </submittedName>
</protein>
<evidence type="ECO:0000313" key="1">
    <source>
        <dbReference type="EMBL" id="GIN61510.1"/>
    </source>
</evidence>
<sequence>MISNFIQSLQKQQNVRVQTNTFQPGQIIYGRIGKLFPNQTAEVQVGSQKMIAKLEVPLSSGGKYWFQIHSNDGRIHLKVLPIDDSGGHDQHPIISLLKQLGLSETNEHKELIQLLLKEKLPITKELAQAAVRLLQEHEREPARLEVLKEMMSRQLPLTKEVFNSVLATVKNEPMHQLMDVLRANLSSSAQITKDGQQLLRLLEEMVQTGREKVAERATAHLFKEWFNSSGITSSRTAFSLLQKLSIVDNREERELLILAANKLIDKAGVTSIGNNERSRIEDALRQNQTGLTAILVKSALAREMDNGMLTLKQIVSLFSSDGKFPQTMPFFQQLLDNPTNIPEKVPFQFAKEEMMMVQKIANDAHEELIKLDSGKNVADMLRSLIGKIGFDYESKYALSMFDKTGDVQKLDVLKALLLRFVNGEQSGTAKGEAEQLLYKITGVQLSSQEVSPLNHYVMQVPLSFWEKKTDLTVQWSGRKKENGEIDPAFCRVLFYLELDHLNELIVDMQIQNRIMNMTIINDTEKIKVSAEPFIDSLKENLHHLGFTLTSISFRQTVEDVPRIKKKEQQYQSSSYSGVDIRI</sequence>
<dbReference type="EMBL" id="BORC01000002">
    <property type="protein sequence ID" value="GIN61510.1"/>
    <property type="molecule type" value="Genomic_DNA"/>
</dbReference>
<accession>A0A919WGJ2</accession>
<dbReference type="Proteomes" id="UP000682111">
    <property type="component" value="Unassembled WGS sequence"/>
</dbReference>
<keyword evidence="2" id="KW-1185">Reference proteome</keyword>
<gene>
    <name evidence="1" type="ORF">J27TS8_15030</name>
</gene>
<comment type="caution">
    <text evidence="1">The sequence shown here is derived from an EMBL/GenBank/DDBJ whole genome shotgun (WGS) entry which is preliminary data.</text>
</comment>
<proteinExistence type="predicted"/>
<dbReference type="OrthoDB" id="2351076at2"/>
<evidence type="ECO:0000313" key="2">
    <source>
        <dbReference type="Proteomes" id="UP000682111"/>
    </source>
</evidence>
<dbReference type="AlphaFoldDB" id="A0A919WGJ2"/>
<reference evidence="1" key="1">
    <citation type="submission" date="2021-03" db="EMBL/GenBank/DDBJ databases">
        <title>Antimicrobial resistance genes in bacteria isolated from Japanese honey, and their potential for conferring macrolide and lincosamide resistance in the American foulbrood pathogen Paenibacillus larvae.</title>
        <authorList>
            <person name="Okamoto M."/>
            <person name="Kumagai M."/>
            <person name="Kanamori H."/>
            <person name="Takamatsu D."/>
        </authorList>
    </citation>
    <scope>NUCLEOTIDE SEQUENCE</scope>
    <source>
        <strain evidence="1">J27TS8</strain>
    </source>
</reference>
<organism evidence="1 2">
    <name type="scientific">Robertmurraya siralis</name>
    <dbReference type="NCBI Taxonomy" id="77777"/>
    <lineage>
        <taxon>Bacteria</taxon>
        <taxon>Bacillati</taxon>
        <taxon>Bacillota</taxon>
        <taxon>Bacilli</taxon>
        <taxon>Bacillales</taxon>
        <taxon>Bacillaceae</taxon>
        <taxon>Robertmurraya</taxon>
    </lineage>
</organism>
<name>A0A919WGJ2_9BACI</name>
<dbReference type="RefSeq" id="WP_137742829.1">
    <property type="nucleotide sequence ID" value="NZ_BORC01000002.1"/>
</dbReference>